<dbReference type="PANTHER" id="PTHR24287:SF5">
    <property type="entry name" value="P450, PUTATIVE (EUROFUNG)-RELATED"/>
    <property type="match status" value="1"/>
</dbReference>
<evidence type="ECO:0000256" key="3">
    <source>
        <dbReference type="ARBA" id="ARBA00022723"/>
    </source>
</evidence>
<proteinExistence type="inferred from homology"/>
<gene>
    <name evidence="9" type="ORF">MGYG_09210</name>
</gene>
<dbReference type="eggNOG" id="KOG0157">
    <property type="taxonomic scope" value="Eukaryota"/>
</dbReference>
<dbReference type="InParanoid" id="E4V712"/>
<organism evidence="10">
    <name type="scientific">Arthroderma gypseum (strain ATCC MYA-4604 / CBS 118893)</name>
    <name type="common">Microsporum gypseum</name>
    <dbReference type="NCBI Taxonomy" id="535722"/>
    <lineage>
        <taxon>Eukaryota</taxon>
        <taxon>Fungi</taxon>
        <taxon>Dikarya</taxon>
        <taxon>Ascomycota</taxon>
        <taxon>Pezizomycotina</taxon>
        <taxon>Eurotiomycetes</taxon>
        <taxon>Eurotiomycetidae</taxon>
        <taxon>Onygenales</taxon>
        <taxon>Arthrodermataceae</taxon>
        <taxon>Nannizzia</taxon>
    </lineage>
</organism>
<dbReference type="EMBL" id="DS989831">
    <property type="protein sequence ID" value="EFQ96878.1"/>
    <property type="molecule type" value="Genomic_DNA"/>
</dbReference>
<keyword evidence="7 8" id="KW-0349">Heme</keyword>
<evidence type="ECO:0000313" key="10">
    <source>
        <dbReference type="Proteomes" id="UP000002669"/>
    </source>
</evidence>
<dbReference type="OrthoDB" id="1470350at2759"/>
<dbReference type="GO" id="GO:0020037">
    <property type="term" value="F:heme binding"/>
    <property type="evidence" value="ECO:0007669"/>
    <property type="project" value="InterPro"/>
</dbReference>
<comment type="similarity">
    <text evidence="2 8">Belongs to the cytochrome P450 family.</text>
</comment>
<dbReference type="Proteomes" id="UP000002669">
    <property type="component" value="Unassembled WGS sequence"/>
</dbReference>
<dbReference type="VEuPathDB" id="FungiDB:MGYG_09210"/>
<dbReference type="CDD" id="cd11063">
    <property type="entry name" value="CYP52"/>
    <property type="match status" value="1"/>
</dbReference>
<dbReference type="HOGENOM" id="CLU_001570_27_0_1"/>
<comment type="cofactor">
    <cofactor evidence="1 7">
        <name>heme</name>
        <dbReference type="ChEBI" id="CHEBI:30413"/>
    </cofactor>
</comment>
<dbReference type="GO" id="GO:0016705">
    <property type="term" value="F:oxidoreductase activity, acting on paired donors, with incorporation or reduction of molecular oxygen"/>
    <property type="evidence" value="ECO:0007669"/>
    <property type="project" value="InterPro"/>
</dbReference>
<dbReference type="Pfam" id="PF00067">
    <property type="entry name" value="p450"/>
    <property type="match status" value="2"/>
</dbReference>
<reference evidence="10" key="1">
    <citation type="journal article" date="2012" name="MBio">
        <title>Comparative genome analysis of Trichophyton rubrum and related dermatophytes reveals candidate genes involved in infection.</title>
        <authorList>
            <person name="Martinez D.A."/>
            <person name="Oliver B.G."/>
            <person name="Graeser Y."/>
            <person name="Goldberg J.M."/>
            <person name="Li W."/>
            <person name="Martinez-Rossi N.M."/>
            <person name="Monod M."/>
            <person name="Shelest E."/>
            <person name="Barton R.C."/>
            <person name="Birch E."/>
            <person name="Brakhage A.A."/>
            <person name="Chen Z."/>
            <person name="Gurr S.J."/>
            <person name="Heiman D."/>
            <person name="Heitman J."/>
            <person name="Kosti I."/>
            <person name="Rossi A."/>
            <person name="Saif S."/>
            <person name="Samalova M."/>
            <person name="Saunders C.W."/>
            <person name="Shea T."/>
            <person name="Summerbell R.C."/>
            <person name="Xu J."/>
            <person name="Young S."/>
            <person name="Zeng Q."/>
            <person name="Birren B.W."/>
            <person name="Cuomo C.A."/>
            <person name="White T.C."/>
        </authorList>
    </citation>
    <scope>NUCLEOTIDE SEQUENCE [LARGE SCALE GENOMIC DNA]</scope>
    <source>
        <strain evidence="10">ATCC MYA-4604 / CBS 118893</strain>
    </source>
</reference>
<evidence type="ECO:0000256" key="6">
    <source>
        <dbReference type="ARBA" id="ARBA00023033"/>
    </source>
</evidence>
<evidence type="ECO:0000256" key="8">
    <source>
        <dbReference type="RuleBase" id="RU000461"/>
    </source>
</evidence>
<dbReference type="RefSeq" id="XP_003169255.1">
    <property type="nucleotide sequence ID" value="XM_003169207.1"/>
</dbReference>
<name>E4V712_ARTGP</name>
<dbReference type="SUPFAM" id="SSF48264">
    <property type="entry name" value="Cytochrome P450"/>
    <property type="match status" value="1"/>
</dbReference>
<accession>E4V712</accession>
<keyword evidence="4 8" id="KW-0560">Oxidoreductase</keyword>
<dbReference type="PRINTS" id="PR00385">
    <property type="entry name" value="P450"/>
</dbReference>
<dbReference type="GO" id="GO:0005506">
    <property type="term" value="F:iron ion binding"/>
    <property type="evidence" value="ECO:0007669"/>
    <property type="project" value="InterPro"/>
</dbReference>
<protein>
    <recommendedName>
        <fullName evidence="11">Cytochrome P450 alkane hydroxylase</fullName>
    </recommendedName>
</protein>
<keyword evidence="10" id="KW-1185">Reference proteome</keyword>
<sequence length="542" mass="61316">MGSLELRYIWIGQADDFIMSANQHSVHHVNVSRSGNVSTLESAKAGTYVVFVFNTKEKHVPEGADFILRGFKAAKNQKDLEFFTSIFETTPSQWGGPISTATLKVRPYARNIFTADPENIKAVLTSQFSDYGKGWRFHREWKDFLGDSIFATDGELWSRSRHLIRPMFAKERFVDTEIFEKHIEKLIPRLTNNESGGRIVDIGPLFFRFTLDAATDYLLGKSVDSLDDPKTEFAESFQYVLHKQSILFRAGPLRKFISEREFKANIRKMNNFIQQFIDQVLALTPEELDKKLSKQDTFLHALARFTRDPVVLRDQLVAILLAGRDTTAATLAFAMFELSRHPETVKKARAEIFATCGTNKPTYADLKAMKYVNAVINETMRLYPVVPFNVRHAVVDTTLPRGGGPDGKSPIGVPADTRILYSTMAMQRRRDLYDPPPSASSSPNEKAKPWYDPLEFHAERWTSGWQPKPWHFIPFNGGPRICLGQQFATIEMGYTITRILQHFSEVTGIGCPPPGTDPALRTDVTLSPGEEFNCVFGREGTV</sequence>
<keyword evidence="3 7" id="KW-0479">Metal-binding</keyword>
<dbReference type="GO" id="GO:0004497">
    <property type="term" value="F:monooxygenase activity"/>
    <property type="evidence" value="ECO:0007669"/>
    <property type="project" value="UniProtKB-KW"/>
</dbReference>
<dbReference type="InterPro" id="IPR001128">
    <property type="entry name" value="Cyt_P450"/>
</dbReference>
<dbReference type="GeneID" id="10024460"/>
<evidence type="ECO:0000256" key="7">
    <source>
        <dbReference type="PIRSR" id="PIRSR602401-1"/>
    </source>
</evidence>
<dbReference type="PRINTS" id="PR00463">
    <property type="entry name" value="EP450I"/>
</dbReference>
<keyword evidence="5 7" id="KW-0408">Iron</keyword>
<dbReference type="InterPro" id="IPR017972">
    <property type="entry name" value="Cyt_P450_CS"/>
</dbReference>
<evidence type="ECO:0000256" key="5">
    <source>
        <dbReference type="ARBA" id="ARBA00023004"/>
    </source>
</evidence>
<dbReference type="InterPro" id="IPR047146">
    <property type="entry name" value="Cyt_P450_E_CYP52_fungi"/>
</dbReference>
<dbReference type="InterPro" id="IPR036396">
    <property type="entry name" value="Cyt_P450_sf"/>
</dbReference>
<dbReference type="STRING" id="535722.E4V712"/>
<dbReference type="InterPro" id="IPR002401">
    <property type="entry name" value="Cyt_P450_E_grp-I"/>
</dbReference>
<evidence type="ECO:0000313" key="9">
    <source>
        <dbReference type="EMBL" id="EFQ96878.1"/>
    </source>
</evidence>
<dbReference type="AlphaFoldDB" id="E4V712"/>
<dbReference type="Gene3D" id="1.10.630.10">
    <property type="entry name" value="Cytochrome P450"/>
    <property type="match status" value="1"/>
</dbReference>
<evidence type="ECO:0008006" key="11">
    <source>
        <dbReference type="Google" id="ProtNLM"/>
    </source>
</evidence>
<dbReference type="OMA" id="EMIPGPT"/>
<keyword evidence="6 8" id="KW-0503">Monooxygenase</keyword>
<evidence type="ECO:0000256" key="2">
    <source>
        <dbReference type="ARBA" id="ARBA00010617"/>
    </source>
</evidence>
<dbReference type="PANTHER" id="PTHR24287">
    <property type="entry name" value="P450, PUTATIVE (EUROFUNG)-RELATED"/>
    <property type="match status" value="1"/>
</dbReference>
<feature type="binding site" description="axial binding residue" evidence="7">
    <location>
        <position position="482"/>
    </location>
    <ligand>
        <name>heme</name>
        <dbReference type="ChEBI" id="CHEBI:30413"/>
    </ligand>
    <ligandPart>
        <name>Fe</name>
        <dbReference type="ChEBI" id="CHEBI:18248"/>
    </ligandPart>
</feature>
<evidence type="ECO:0000256" key="4">
    <source>
        <dbReference type="ARBA" id="ARBA00023002"/>
    </source>
</evidence>
<dbReference type="PROSITE" id="PS00086">
    <property type="entry name" value="CYTOCHROME_P450"/>
    <property type="match status" value="1"/>
</dbReference>
<evidence type="ECO:0000256" key="1">
    <source>
        <dbReference type="ARBA" id="ARBA00001971"/>
    </source>
</evidence>